<organism evidence="1 2">
    <name type="scientific">Endosaccharibacter trunci</name>
    <dbReference type="NCBI Taxonomy" id="2812733"/>
    <lineage>
        <taxon>Bacteria</taxon>
        <taxon>Pseudomonadati</taxon>
        <taxon>Pseudomonadota</taxon>
        <taxon>Alphaproteobacteria</taxon>
        <taxon>Acetobacterales</taxon>
        <taxon>Acetobacteraceae</taxon>
        <taxon>Endosaccharibacter</taxon>
    </lineage>
</organism>
<gene>
    <name evidence="1" type="ORF">NFI95_00060</name>
</gene>
<reference evidence="1 2" key="1">
    <citation type="submission" date="2022-06" db="EMBL/GenBank/DDBJ databases">
        <title>Endosaccharibacter gen. nov., sp. nov., endophytic bacteria isolated from sugarcane.</title>
        <authorList>
            <person name="Pitiwittayakul N."/>
            <person name="Yukphan P."/>
            <person name="Charoenyingcharoen P."/>
            <person name="Tanasupawat S."/>
        </authorList>
    </citation>
    <scope>NUCLEOTIDE SEQUENCE [LARGE SCALE GENOMIC DNA]</scope>
    <source>
        <strain evidence="1 2">KSS8</strain>
    </source>
</reference>
<dbReference type="InterPro" id="IPR014347">
    <property type="entry name" value="Tautomerase/MIF_sf"/>
</dbReference>
<accession>A0ABT1W4R4</accession>
<evidence type="ECO:0000313" key="1">
    <source>
        <dbReference type="EMBL" id="MCQ8276843.1"/>
    </source>
</evidence>
<dbReference type="Gene3D" id="3.30.429.10">
    <property type="entry name" value="Macrophage Migration Inhibitory Factor"/>
    <property type="match status" value="1"/>
</dbReference>
<dbReference type="PANTHER" id="PTHR38460:SF1">
    <property type="entry name" value="TAUTOMERASE YOLI-RELATED"/>
    <property type="match status" value="1"/>
</dbReference>
<dbReference type="PANTHER" id="PTHR38460">
    <property type="entry name" value="TAUTOMERASE YOLI-RELATED"/>
    <property type="match status" value="1"/>
</dbReference>
<dbReference type="Proteomes" id="UP001524587">
    <property type="component" value="Unassembled WGS sequence"/>
</dbReference>
<comment type="caution">
    <text evidence="1">The sequence shown here is derived from an EMBL/GenBank/DDBJ whole genome shotgun (WGS) entry which is preliminary data.</text>
</comment>
<keyword evidence="2" id="KW-1185">Reference proteome</keyword>
<dbReference type="Pfam" id="PF14552">
    <property type="entry name" value="Tautomerase_2"/>
    <property type="match status" value="1"/>
</dbReference>
<proteinExistence type="predicted"/>
<dbReference type="RefSeq" id="WP_422862292.1">
    <property type="nucleotide sequence ID" value="NZ_JAMSKV010000001.1"/>
</dbReference>
<dbReference type="SUPFAM" id="SSF55331">
    <property type="entry name" value="Tautomerase/MIF"/>
    <property type="match status" value="1"/>
</dbReference>
<protein>
    <submittedName>
        <fullName evidence="1">Tautomerase family protein</fullName>
    </submittedName>
</protein>
<evidence type="ECO:0000313" key="2">
    <source>
        <dbReference type="Proteomes" id="UP001524587"/>
    </source>
</evidence>
<name>A0ABT1W4R4_9PROT</name>
<sequence>MPLVRFSLLRGKSADHLRAIGDGIQQALVEQFGVPPDDRFQLVHQHERDEFLYDPAYLGVERSDDLVMIDITASNWRSVAQKKALYRAIADNLARNPGLRPEDVLIVLSPNERADWSFGRGLASYVPDDAAT</sequence>
<dbReference type="EMBL" id="JAMSKV010000001">
    <property type="protein sequence ID" value="MCQ8276843.1"/>
    <property type="molecule type" value="Genomic_DNA"/>
</dbReference>
<dbReference type="InterPro" id="IPR037479">
    <property type="entry name" value="Tauto_MSAD"/>
</dbReference>